<evidence type="ECO:0000313" key="10">
    <source>
        <dbReference type="EMBL" id="XFO74714.1"/>
    </source>
</evidence>
<evidence type="ECO:0000256" key="4">
    <source>
        <dbReference type="ARBA" id="ARBA00022475"/>
    </source>
</evidence>
<dbReference type="PANTHER" id="PTHR23502">
    <property type="entry name" value="MAJOR FACILITATOR SUPERFAMILY"/>
    <property type="match status" value="1"/>
</dbReference>
<feature type="transmembrane region" description="Helical" evidence="8">
    <location>
        <begin position="138"/>
        <end position="163"/>
    </location>
</feature>
<dbReference type="InterPro" id="IPR036259">
    <property type="entry name" value="MFS_trans_sf"/>
</dbReference>
<feature type="transmembrane region" description="Helical" evidence="8">
    <location>
        <begin position="347"/>
        <end position="366"/>
    </location>
</feature>
<name>A0ABZ3J9P4_SPOA4</name>
<evidence type="ECO:0000256" key="1">
    <source>
        <dbReference type="ARBA" id="ARBA00004651"/>
    </source>
</evidence>
<feature type="transmembrane region" description="Helical" evidence="8">
    <location>
        <begin position="47"/>
        <end position="68"/>
    </location>
</feature>
<organism evidence="10 11">
    <name type="scientific">Sporomusa acidovorans (strain ATCC 49682 / DSM 3132 / Mol)</name>
    <dbReference type="NCBI Taxonomy" id="1123286"/>
    <lineage>
        <taxon>Bacteria</taxon>
        <taxon>Bacillati</taxon>
        <taxon>Bacillota</taxon>
        <taxon>Negativicutes</taxon>
        <taxon>Selenomonadales</taxon>
        <taxon>Sporomusaceae</taxon>
        <taxon>Sporomusa</taxon>
    </lineage>
</organism>
<accession>A0ABZ3J9P4</accession>
<evidence type="ECO:0000256" key="3">
    <source>
        <dbReference type="ARBA" id="ARBA00022448"/>
    </source>
</evidence>
<dbReference type="PROSITE" id="PS50850">
    <property type="entry name" value="MFS"/>
    <property type="match status" value="1"/>
</dbReference>
<dbReference type="InterPro" id="IPR020846">
    <property type="entry name" value="MFS_dom"/>
</dbReference>
<evidence type="ECO:0000256" key="7">
    <source>
        <dbReference type="ARBA" id="ARBA00023136"/>
    </source>
</evidence>
<evidence type="ECO:0000256" key="8">
    <source>
        <dbReference type="RuleBase" id="RU365088"/>
    </source>
</evidence>
<dbReference type="InterPro" id="IPR001958">
    <property type="entry name" value="Tet-R_TetA/multi-R_MdtG-like"/>
</dbReference>
<dbReference type="PRINTS" id="PR01035">
    <property type="entry name" value="TCRTETA"/>
</dbReference>
<gene>
    <name evidence="10" type="primary">bcr</name>
    <name evidence="10" type="ORF">SPACI_048250</name>
</gene>
<proteinExistence type="inferred from homology"/>
<evidence type="ECO:0000256" key="5">
    <source>
        <dbReference type="ARBA" id="ARBA00022692"/>
    </source>
</evidence>
<protein>
    <recommendedName>
        <fullName evidence="8">Bcr/CflA family efflux transporter</fullName>
    </recommendedName>
</protein>
<keyword evidence="7 8" id="KW-0472">Membrane</keyword>
<feature type="transmembrane region" description="Helical" evidence="8">
    <location>
        <begin position="258"/>
        <end position="277"/>
    </location>
</feature>
<dbReference type="NCBIfam" id="TIGR00710">
    <property type="entry name" value="efflux_Bcr_CflA"/>
    <property type="match status" value="1"/>
</dbReference>
<comment type="similarity">
    <text evidence="2 8">Belongs to the major facilitator superfamily. Bcr/CmlA family.</text>
</comment>
<dbReference type="PANTHER" id="PTHR23502:SF132">
    <property type="entry name" value="POLYAMINE TRANSPORTER 2-RELATED"/>
    <property type="match status" value="1"/>
</dbReference>
<evidence type="ECO:0000256" key="2">
    <source>
        <dbReference type="ARBA" id="ARBA00006236"/>
    </source>
</evidence>
<evidence type="ECO:0000256" key="6">
    <source>
        <dbReference type="ARBA" id="ARBA00022989"/>
    </source>
</evidence>
<feature type="transmembrane region" description="Helical" evidence="8">
    <location>
        <begin position="313"/>
        <end position="335"/>
    </location>
</feature>
<feature type="transmembrane region" description="Helical" evidence="8">
    <location>
        <begin position="12"/>
        <end position="35"/>
    </location>
</feature>
<evidence type="ECO:0000313" key="11">
    <source>
        <dbReference type="Proteomes" id="UP000216052"/>
    </source>
</evidence>
<dbReference type="SUPFAM" id="SSF103473">
    <property type="entry name" value="MFS general substrate transporter"/>
    <property type="match status" value="1"/>
</dbReference>
<feature type="domain" description="Major facilitator superfamily (MFS) profile" evidence="9">
    <location>
        <begin position="11"/>
        <end position="395"/>
    </location>
</feature>
<dbReference type="InterPro" id="IPR004812">
    <property type="entry name" value="Efflux_drug-R_Bcr/CmlA"/>
</dbReference>
<keyword evidence="4 8" id="KW-1003">Cell membrane</keyword>
<dbReference type="Proteomes" id="UP000216052">
    <property type="component" value="Chromosome"/>
</dbReference>
<reference evidence="10" key="1">
    <citation type="submission" date="2024-05" db="EMBL/GenBank/DDBJ databases">
        <title>Isolation and characterization of Sporomusa carbonis sp. nov., a carboxydotrophic hydrogenogen in the genus of Sporomusa isolated from a charcoal burning pile.</title>
        <authorList>
            <person name="Boeer T."/>
            <person name="Rosenbaum F."/>
            <person name="Eysell L."/>
            <person name="Mueller V."/>
            <person name="Daniel R."/>
            <person name="Poehlein A."/>
        </authorList>
    </citation>
    <scope>NUCLEOTIDE SEQUENCE [LARGE SCALE GENOMIC DNA]</scope>
    <source>
        <strain evidence="10">DSM 3132</strain>
    </source>
</reference>
<dbReference type="EMBL" id="CP155571">
    <property type="protein sequence ID" value="XFO74714.1"/>
    <property type="molecule type" value="Genomic_DNA"/>
</dbReference>
<feature type="transmembrane region" description="Helical" evidence="8">
    <location>
        <begin position="218"/>
        <end position="238"/>
    </location>
</feature>
<dbReference type="Pfam" id="PF07690">
    <property type="entry name" value="MFS_1"/>
    <property type="match status" value="1"/>
</dbReference>
<dbReference type="CDD" id="cd17320">
    <property type="entry name" value="MFS_MdfA_MDR_like"/>
    <property type="match status" value="1"/>
</dbReference>
<feature type="transmembrane region" description="Helical" evidence="8">
    <location>
        <begin position="105"/>
        <end position="126"/>
    </location>
</feature>
<keyword evidence="11" id="KW-1185">Reference proteome</keyword>
<feature type="transmembrane region" description="Helical" evidence="8">
    <location>
        <begin position="169"/>
        <end position="188"/>
    </location>
</feature>
<keyword evidence="6 8" id="KW-1133">Transmembrane helix</keyword>
<dbReference type="InterPro" id="IPR011701">
    <property type="entry name" value="MFS"/>
</dbReference>
<sequence length="395" mass="41819">MVESTVAGHNRLWMATLLGCLAGMGPLCTDLYLPALPQLASSLGTSASLIQASLTATLLGIAVGQIFIGPYSDGHGRKKPLVLSLLIFIITSFICSWATSIWALIVFRFIQGLAGSGGVVLSRAIACDLYSGPELTKFFSLLMLINGIAPILSPVIGGQILAFSDWQGIFVSLGLFSIILTLAVILGMKESLPQERRNAGSLKANFITFKTLLADRIFVGYTLIQGFIIAGLFAYIAGSPFVLQTLYGLSAKTFSYCFAINGLGIMLFAQLTGYFTGKYSEKQLLAFGLSLALFCSVLLLVLCILKVSVIFILIQLFLIVSCIGITTTASFSLAVQRQPHAAGSASGLLGVVSFIFGAIASPLVGLGDGTTAIPMAVVIAVVNLLSYVSYHKLTR</sequence>
<keyword evidence="5 8" id="KW-0812">Transmembrane</keyword>
<feature type="transmembrane region" description="Helical" evidence="8">
    <location>
        <begin position="372"/>
        <end position="390"/>
    </location>
</feature>
<evidence type="ECO:0000259" key="9">
    <source>
        <dbReference type="PROSITE" id="PS50850"/>
    </source>
</evidence>
<keyword evidence="3 8" id="KW-0813">Transport</keyword>
<feature type="transmembrane region" description="Helical" evidence="8">
    <location>
        <begin position="284"/>
        <end position="307"/>
    </location>
</feature>
<dbReference type="Gene3D" id="1.20.1720.10">
    <property type="entry name" value="Multidrug resistance protein D"/>
    <property type="match status" value="1"/>
</dbReference>
<feature type="transmembrane region" description="Helical" evidence="8">
    <location>
        <begin position="80"/>
        <end position="99"/>
    </location>
</feature>
<comment type="subcellular location">
    <subcellularLocation>
        <location evidence="1 8">Cell membrane</location>
        <topology evidence="1 8">Multi-pass membrane protein</topology>
    </subcellularLocation>
</comment>